<dbReference type="STRING" id="644358.A0A0C4ECB1"/>
<keyword evidence="1 2" id="KW-0539">Nucleus</keyword>
<dbReference type="OrthoDB" id="2270193at2759"/>
<evidence type="ECO:0000313" key="6">
    <source>
        <dbReference type="EnsemblFungi" id="MAPG_10326T0"/>
    </source>
</evidence>
<proteinExistence type="predicted"/>
<reference evidence="5" key="3">
    <citation type="submission" date="2011-03" db="EMBL/GenBank/DDBJ databases">
        <title>Annotation of Magnaporthe poae ATCC 64411.</title>
        <authorList>
            <person name="Ma L.-J."/>
            <person name="Dead R."/>
            <person name="Young S.K."/>
            <person name="Zeng Q."/>
            <person name="Gargeya S."/>
            <person name="Fitzgerald M."/>
            <person name="Haas B."/>
            <person name="Abouelleil A."/>
            <person name="Alvarado L."/>
            <person name="Arachchi H.M."/>
            <person name="Berlin A."/>
            <person name="Brown A."/>
            <person name="Chapman S.B."/>
            <person name="Chen Z."/>
            <person name="Dunbar C."/>
            <person name="Freedman E."/>
            <person name="Gearin G."/>
            <person name="Gellesch M."/>
            <person name="Goldberg J."/>
            <person name="Griggs A."/>
            <person name="Gujja S."/>
            <person name="Heiman D."/>
            <person name="Howarth C."/>
            <person name="Larson L."/>
            <person name="Lui A."/>
            <person name="MacDonald P.J.P."/>
            <person name="Mehta T."/>
            <person name="Montmayeur A."/>
            <person name="Murphy C."/>
            <person name="Neiman D."/>
            <person name="Pearson M."/>
            <person name="Priest M."/>
            <person name="Roberts A."/>
            <person name="Saif S."/>
            <person name="Shea T."/>
            <person name="Shenoy N."/>
            <person name="Sisk P."/>
            <person name="Stolte C."/>
            <person name="Sykes S."/>
            <person name="Yandava C."/>
            <person name="Wortman J."/>
            <person name="Nusbaum C."/>
            <person name="Birren B."/>
        </authorList>
    </citation>
    <scope>NUCLEOTIDE SEQUENCE</scope>
    <source>
        <strain evidence="5">ATCC 64411</strain>
    </source>
</reference>
<feature type="compositionally biased region" description="Acidic residues" evidence="3">
    <location>
        <begin position="242"/>
        <end position="255"/>
    </location>
</feature>
<protein>
    <recommendedName>
        <fullName evidence="4">YDG domain-containing protein</fullName>
    </recommendedName>
</protein>
<dbReference type="InterPro" id="IPR003105">
    <property type="entry name" value="SRA_YDG"/>
</dbReference>
<dbReference type="AlphaFoldDB" id="A0A0C4ECB1"/>
<feature type="domain" description="YDG" evidence="4">
    <location>
        <begin position="328"/>
        <end position="469"/>
    </location>
</feature>
<feature type="compositionally biased region" description="Low complexity" evidence="3">
    <location>
        <begin position="98"/>
        <end position="114"/>
    </location>
</feature>
<evidence type="ECO:0000256" key="2">
    <source>
        <dbReference type="PROSITE-ProRule" id="PRU00358"/>
    </source>
</evidence>
<dbReference type="PROSITE" id="PS51015">
    <property type="entry name" value="YDG"/>
    <property type="match status" value="1"/>
</dbReference>
<dbReference type="PANTHER" id="PTHR14140:SF27">
    <property type="entry name" value="OS04G0289800 PROTEIN"/>
    <property type="match status" value="1"/>
</dbReference>
<gene>
    <name evidence="5" type="ORF">MAPG_10326</name>
</gene>
<comment type="subcellular location">
    <subcellularLocation>
        <location evidence="2">Nucleus</location>
    </subcellularLocation>
</comment>
<dbReference type="SMART" id="SM00466">
    <property type="entry name" value="SRA"/>
    <property type="match status" value="1"/>
</dbReference>
<dbReference type="VEuPathDB" id="FungiDB:MAPG_10326"/>
<reference evidence="6" key="5">
    <citation type="submission" date="2015-06" db="UniProtKB">
        <authorList>
            <consortium name="EnsemblFungi"/>
        </authorList>
    </citation>
    <scope>IDENTIFICATION</scope>
    <source>
        <strain evidence="6">ATCC 64411</strain>
    </source>
</reference>
<dbReference type="EMBL" id="ADBL01002309">
    <property type="status" value="NOT_ANNOTATED_CDS"/>
    <property type="molecule type" value="Genomic_DNA"/>
</dbReference>
<dbReference type="Pfam" id="PF02182">
    <property type="entry name" value="SAD_SRA"/>
    <property type="match status" value="1"/>
</dbReference>
<dbReference type="GO" id="GO:0016567">
    <property type="term" value="P:protein ubiquitination"/>
    <property type="evidence" value="ECO:0007669"/>
    <property type="project" value="TreeGrafter"/>
</dbReference>
<dbReference type="GO" id="GO:0061630">
    <property type="term" value="F:ubiquitin protein ligase activity"/>
    <property type="evidence" value="ECO:0007669"/>
    <property type="project" value="TreeGrafter"/>
</dbReference>
<dbReference type="GO" id="GO:0005634">
    <property type="term" value="C:nucleus"/>
    <property type="evidence" value="ECO:0007669"/>
    <property type="project" value="UniProtKB-SubCell"/>
</dbReference>
<feature type="compositionally biased region" description="Polar residues" evidence="3">
    <location>
        <begin position="28"/>
        <end position="42"/>
    </location>
</feature>
<sequence length="513" mass="56763">MGILNIRKPPAQAVGGAAKSRGDRLIITTSGSTAVSGTPSVRDQTRARPLLGRRPGTTRPGGAVVRPPQKQLKSPTTAGGDGFGFATRSMDPHQSDNTMPAAAEPTTASTTATAQEPSRQPARWEHFNDIVAYAPLGNSEQAHIEFIEGHRKPCIAQWVVISKHKNNKGLDPDHPRLLEYLIRLKSFIKYLQTVDMKPRIYTKLGSLKGIINNPDNNFPAFIIKHYNDLEQTWEGTNYGKDDIDDSAGESQDEDANAQRSAPVVRRRSRTGDGDGVDFAAVTVGFPSDDDPVWGLHGAMHGILRTATPRVQYSLDPRFVHEKRSCHVFGHNGLRPGDWWPLQKVALYRGAHGSAMGGIAGRQGEGAYSIVVGSSQYDDLDRDEGNTIWYSGSHSHENRDPVEPADSNATKLLLHSLERSDRPVRVLRKKNDNHWAPAFGLRYDGLYDVVGCRMARNNLGGVYRQFQLRRLPVDPNRPDRNPCTLEETRQKMPAARQAEIWAAVQRGYVPRAEN</sequence>
<evidence type="ECO:0000259" key="4">
    <source>
        <dbReference type="PROSITE" id="PS51015"/>
    </source>
</evidence>
<organism evidence="6 7">
    <name type="scientific">Magnaporthiopsis poae (strain ATCC 64411 / 73-15)</name>
    <name type="common">Kentucky bluegrass fungus</name>
    <name type="synonym">Magnaporthe poae</name>
    <dbReference type="NCBI Taxonomy" id="644358"/>
    <lineage>
        <taxon>Eukaryota</taxon>
        <taxon>Fungi</taxon>
        <taxon>Dikarya</taxon>
        <taxon>Ascomycota</taxon>
        <taxon>Pezizomycotina</taxon>
        <taxon>Sordariomycetes</taxon>
        <taxon>Sordariomycetidae</taxon>
        <taxon>Magnaporthales</taxon>
        <taxon>Magnaporthaceae</taxon>
        <taxon>Magnaporthiopsis</taxon>
    </lineage>
</organism>
<dbReference type="EnsemblFungi" id="MAPG_10326T0">
    <property type="protein sequence ID" value="MAPG_10326T0"/>
    <property type="gene ID" value="MAPG_10326"/>
</dbReference>
<dbReference type="SUPFAM" id="SSF88697">
    <property type="entry name" value="PUA domain-like"/>
    <property type="match status" value="1"/>
</dbReference>
<feature type="region of interest" description="Disordered" evidence="3">
    <location>
        <begin position="28"/>
        <end position="122"/>
    </location>
</feature>
<dbReference type="EMBL" id="GL876975">
    <property type="protein sequence ID" value="KLU90472.1"/>
    <property type="molecule type" value="Genomic_DNA"/>
</dbReference>
<feature type="region of interest" description="Disordered" evidence="3">
    <location>
        <begin position="1"/>
        <end position="20"/>
    </location>
</feature>
<dbReference type="InterPro" id="IPR045134">
    <property type="entry name" value="UHRF1/2-like"/>
</dbReference>
<dbReference type="eggNOG" id="ENOG502QRDQ">
    <property type="taxonomic scope" value="Eukaryota"/>
</dbReference>
<dbReference type="Proteomes" id="UP000011715">
    <property type="component" value="Unassembled WGS sequence"/>
</dbReference>
<dbReference type="Gene3D" id="2.30.280.10">
    <property type="entry name" value="SRA-YDG"/>
    <property type="match status" value="1"/>
</dbReference>
<feature type="region of interest" description="Disordered" evidence="3">
    <location>
        <begin position="237"/>
        <end position="271"/>
    </location>
</feature>
<reference evidence="7" key="1">
    <citation type="submission" date="2010-05" db="EMBL/GenBank/DDBJ databases">
        <title>The genome sequence of Magnaporthe poae strain ATCC 64411.</title>
        <authorList>
            <person name="Ma L.-J."/>
            <person name="Dead R."/>
            <person name="Young S."/>
            <person name="Zeng Q."/>
            <person name="Koehrsen M."/>
            <person name="Alvarado L."/>
            <person name="Berlin A."/>
            <person name="Chapman S.B."/>
            <person name="Chen Z."/>
            <person name="Freedman E."/>
            <person name="Gellesch M."/>
            <person name="Goldberg J."/>
            <person name="Griggs A."/>
            <person name="Gujja S."/>
            <person name="Heilman E.R."/>
            <person name="Heiman D."/>
            <person name="Hepburn T."/>
            <person name="Howarth C."/>
            <person name="Jen D."/>
            <person name="Larson L."/>
            <person name="Mehta T."/>
            <person name="Neiman D."/>
            <person name="Pearson M."/>
            <person name="Roberts A."/>
            <person name="Saif S."/>
            <person name="Shea T."/>
            <person name="Shenoy N."/>
            <person name="Sisk P."/>
            <person name="Stolte C."/>
            <person name="Sykes S."/>
            <person name="Walk T."/>
            <person name="White J."/>
            <person name="Yandava C."/>
            <person name="Haas B."/>
            <person name="Nusbaum C."/>
            <person name="Birren B."/>
        </authorList>
    </citation>
    <scope>NUCLEOTIDE SEQUENCE [LARGE SCALE GENOMIC DNA]</scope>
    <source>
        <strain evidence="7">ATCC 64411 / 73-15</strain>
    </source>
</reference>
<dbReference type="GO" id="GO:0044027">
    <property type="term" value="P:negative regulation of gene expression via chromosomal CpG island methylation"/>
    <property type="evidence" value="ECO:0007669"/>
    <property type="project" value="TreeGrafter"/>
</dbReference>
<reference evidence="5" key="2">
    <citation type="submission" date="2010-05" db="EMBL/GenBank/DDBJ databases">
        <title>The Genome Sequence of Magnaporthe poae strain ATCC 64411.</title>
        <authorList>
            <consortium name="The Broad Institute Genome Sequencing Platform"/>
            <consortium name="Broad Institute Genome Sequencing Center for Infectious Disease"/>
            <person name="Ma L.-J."/>
            <person name="Dead R."/>
            <person name="Young S."/>
            <person name="Zeng Q."/>
            <person name="Koehrsen M."/>
            <person name="Alvarado L."/>
            <person name="Berlin A."/>
            <person name="Chapman S.B."/>
            <person name="Chen Z."/>
            <person name="Freedman E."/>
            <person name="Gellesch M."/>
            <person name="Goldberg J."/>
            <person name="Griggs A."/>
            <person name="Gujja S."/>
            <person name="Heilman E.R."/>
            <person name="Heiman D."/>
            <person name="Hepburn T."/>
            <person name="Howarth C."/>
            <person name="Jen D."/>
            <person name="Larson L."/>
            <person name="Mehta T."/>
            <person name="Neiman D."/>
            <person name="Pearson M."/>
            <person name="Roberts A."/>
            <person name="Saif S."/>
            <person name="Shea T."/>
            <person name="Shenoy N."/>
            <person name="Sisk P."/>
            <person name="Stolte C."/>
            <person name="Sykes S."/>
            <person name="Walk T."/>
            <person name="White J."/>
            <person name="Yandava C."/>
            <person name="Haas B."/>
            <person name="Nusbaum C."/>
            <person name="Birren B."/>
        </authorList>
    </citation>
    <scope>NUCLEOTIDE SEQUENCE</scope>
    <source>
        <strain evidence="5">ATCC 64411</strain>
    </source>
</reference>
<keyword evidence="7" id="KW-1185">Reference proteome</keyword>
<name>A0A0C4ECB1_MAGP6</name>
<accession>A0A0C4ECB1</accession>
<feature type="compositionally biased region" description="Low complexity" evidence="3">
    <location>
        <begin position="48"/>
        <end position="62"/>
    </location>
</feature>
<dbReference type="InterPro" id="IPR015947">
    <property type="entry name" value="PUA-like_sf"/>
</dbReference>
<evidence type="ECO:0000256" key="1">
    <source>
        <dbReference type="ARBA" id="ARBA00023242"/>
    </source>
</evidence>
<reference evidence="6" key="4">
    <citation type="journal article" date="2015" name="G3 (Bethesda)">
        <title>Genome sequences of three phytopathogenic species of the Magnaporthaceae family of fungi.</title>
        <authorList>
            <person name="Okagaki L.H."/>
            <person name="Nunes C.C."/>
            <person name="Sailsbery J."/>
            <person name="Clay B."/>
            <person name="Brown D."/>
            <person name="John T."/>
            <person name="Oh Y."/>
            <person name="Young N."/>
            <person name="Fitzgerald M."/>
            <person name="Haas B.J."/>
            <person name="Zeng Q."/>
            <person name="Young S."/>
            <person name="Adiconis X."/>
            <person name="Fan L."/>
            <person name="Levin J.Z."/>
            <person name="Mitchell T.K."/>
            <person name="Okubara P.A."/>
            <person name="Farman M.L."/>
            <person name="Kohn L.M."/>
            <person name="Birren B."/>
            <person name="Ma L.-J."/>
            <person name="Dean R.A."/>
        </authorList>
    </citation>
    <scope>NUCLEOTIDE SEQUENCE</scope>
    <source>
        <strain evidence="6">ATCC 64411 / 73-15</strain>
    </source>
</reference>
<dbReference type="InterPro" id="IPR036987">
    <property type="entry name" value="SRA-YDG_sf"/>
</dbReference>
<dbReference type="PANTHER" id="PTHR14140">
    <property type="entry name" value="E3 UBIQUITIN-PROTEIN LIGASE UHRF-RELATED"/>
    <property type="match status" value="1"/>
</dbReference>
<evidence type="ECO:0000313" key="7">
    <source>
        <dbReference type="Proteomes" id="UP000011715"/>
    </source>
</evidence>
<evidence type="ECO:0000313" key="5">
    <source>
        <dbReference type="EMBL" id="KLU90472.1"/>
    </source>
</evidence>
<evidence type="ECO:0000256" key="3">
    <source>
        <dbReference type="SAM" id="MobiDB-lite"/>
    </source>
</evidence>